<accession>A0ABV7M434</accession>
<dbReference type="InterPro" id="IPR032676">
    <property type="entry name" value="YkuD_2"/>
</dbReference>
<dbReference type="Proteomes" id="UP001595640">
    <property type="component" value="Unassembled WGS sequence"/>
</dbReference>
<dbReference type="PANTHER" id="PTHR38477:SF1">
    <property type="entry name" value="MUREIN L,D-TRANSPEPTIDASE CATALYTIC DOMAIN FAMILY PROTEIN"/>
    <property type="match status" value="1"/>
</dbReference>
<name>A0ABV7M434_9GAMM</name>
<protein>
    <submittedName>
        <fullName evidence="1">Murein L,D-transpeptidase catalytic domain family protein</fullName>
    </submittedName>
</protein>
<comment type="caution">
    <text evidence="1">The sequence shown here is derived from an EMBL/GenBank/DDBJ whole genome shotgun (WGS) entry which is preliminary data.</text>
</comment>
<dbReference type="CDD" id="cd16913">
    <property type="entry name" value="YkuD_like"/>
    <property type="match status" value="1"/>
</dbReference>
<dbReference type="InterPro" id="IPR005490">
    <property type="entry name" value="LD_TPept_cat_dom"/>
</dbReference>
<keyword evidence="2" id="KW-1185">Reference proteome</keyword>
<organism evidence="1 2">
    <name type="scientific">Modicisalibacter luteus</name>
    <dbReference type="NCBI Taxonomy" id="453962"/>
    <lineage>
        <taxon>Bacteria</taxon>
        <taxon>Pseudomonadati</taxon>
        <taxon>Pseudomonadota</taxon>
        <taxon>Gammaproteobacteria</taxon>
        <taxon>Oceanospirillales</taxon>
        <taxon>Halomonadaceae</taxon>
        <taxon>Modicisalibacter</taxon>
    </lineage>
</organism>
<gene>
    <name evidence="1" type="ORF">ACFOEI_14130</name>
</gene>
<evidence type="ECO:0000313" key="1">
    <source>
        <dbReference type="EMBL" id="MFC3293190.1"/>
    </source>
</evidence>
<dbReference type="EMBL" id="JBHRUH010000031">
    <property type="protein sequence ID" value="MFC3293190.1"/>
    <property type="molecule type" value="Genomic_DNA"/>
</dbReference>
<sequence>MLRLPWLAATMLVLVLLATTLESRAGEFLYRVGATTTPIPQTLEQTLFRLAPDADRQVLRLAARAISCAEPDADKLAVIDYSLPSNQPRLWVFDLADQTLVFKELVAHGRGSGNAHATAFSNFFDSWQSSLGLFRTLNSYHGRNGYSLRLEGLEPGINDNAFERAVVIHGADYVDEAFIAQTGRLGRSHGCPAVRTDIASPLIDTLKGGQYLFIYYPDAEWLETSDFLHCNMLAP</sequence>
<proteinExistence type="predicted"/>
<dbReference type="PANTHER" id="PTHR38477">
    <property type="entry name" value="HYPOTHETICAL EXPORTED PROTEIN"/>
    <property type="match status" value="1"/>
</dbReference>
<evidence type="ECO:0000313" key="2">
    <source>
        <dbReference type="Proteomes" id="UP001595640"/>
    </source>
</evidence>
<reference evidence="2" key="1">
    <citation type="journal article" date="2019" name="Int. J. Syst. Evol. Microbiol.">
        <title>The Global Catalogue of Microorganisms (GCM) 10K type strain sequencing project: providing services to taxonomists for standard genome sequencing and annotation.</title>
        <authorList>
            <consortium name="The Broad Institute Genomics Platform"/>
            <consortium name="The Broad Institute Genome Sequencing Center for Infectious Disease"/>
            <person name="Wu L."/>
            <person name="Ma J."/>
        </authorList>
    </citation>
    <scope>NUCLEOTIDE SEQUENCE [LARGE SCALE GENOMIC DNA]</scope>
    <source>
        <strain evidence="2">KCTC 12847</strain>
    </source>
</reference>
<dbReference type="Pfam" id="PF13645">
    <property type="entry name" value="YkuD_2"/>
    <property type="match status" value="1"/>
</dbReference>
<dbReference type="RefSeq" id="WP_019018493.1">
    <property type="nucleotide sequence ID" value="NZ_BMXD01000001.1"/>
</dbReference>